<feature type="domain" description="HTH cro/C1-type" evidence="3">
    <location>
        <begin position="26"/>
        <end position="81"/>
    </location>
</feature>
<keyword evidence="2" id="KW-1133">Transmembrane helix</keyword>
<dbReference type="PANTHER" id="PTHR46558">
    <property type="entry name" value="TRACRIPTIONAL REGULATORY PROTEIN-RELATED-RELATED"/>
    <property type="match status" value="1"/>
</dbReference>
<proteinExistence type="predicted"/>
<evidence type="ECO:0000256" key="1">
    <source>
        <dbReference type="ARBA" id="ARBA00023125"/>
    </source>
</evidence>
<dbReference type="CDD" id="cd00093">
    <property type="entry name" value="HTH_XRE"/>
    <property type="match status" value="1"/>
</dbReference>
<dbReference type="Proteomes" id="UP000756860">
    <property type="component" value="Unassembled WGS sequence"/>
</dbReference>
<evidence type="ECO:0000259" key="3">
    <source>
        <dbReference type="PROSITE" id="PS50943"/>
    </source>
</evidence>
<evidence type="ECO:0000256" key="2">
    <source>
        <dbReference type="SAM" id="Phobius"/>
    </source>
</evidence>
<name>A0ABS5S8A7_9BACT</name>
<keyword evidence="2" id="KW-0812">Transmembrane</keyword>
<accession>A0ABS5S8A7</accession>
<dbReference type="Gene3D" id="1.10.260.40">
    <property type="entry name" value="lambda repressor-like DNA-binding domains"/>
    <property type="match status" value="1"/>
</dbReference>
<evidence type="ECO:0000313" key="4">
    <source>
        <dbReference type="EMBL" id="MBT0651606.1"/>
    </source>
</evidence>
<dbReference type="InterPro" id="IPR001387">
    <property type="entry name" value="Cro/C1-type_HTH"/>
</dbReference>
<evidence type="ECO:0000313" key="5">
    <source>
        <dbReference type="Proteomes" id="UP000756860"/>
    </source>
</evidence>
<organism evidence="4 5">
    <name type="scientific">Geomobilimonas luticola</name>
    <dbReference type="NCBI Taxonomy" id="1114878"/>
    <lineage>
        <taxon>Bacteria</taxon>
        <taxon>Pseudomonadati</taxon>
        <taxon>Thermodesulfobacteriota</taxon>
        <taxon>Desulfuromonadia</taxon>
        <taxon>Geobacterales</taxon>
        <taxon>Geobacteraceae</taxon>
        <taxon>Geomobilimonas</taxon>
    </lineage>
</organism>
<dbReference type="Pfam" id="PF01381">
    <property type="entry name" value="HTH_3"/>
    <property type="match status" value="1"/>
</dbReference>
<dbReference type="InterPro" id="IPR018247">
    <property type="entry name" value="EF_Hand_1_Ca_BS"/>
</dbReference>
<keyword evidence="1" id="KW-0238">DNA-binding</keyword>
<feature type="transmembrane region" description="Helical" evidence="2">
    <location>
        <begin position="105"/>
        <end position="123"/>
    </location>
</feature>
<keyword evidence="5" id="KW-1185">Reference proteome</keyword>
<reference evidence="4 5" key="1">
    <citation type="submission" date="2021-05" db="EMBL/GenBank/DDBJ databases">
        <title>The draft genome of Geobacter luticola JCM 17780.</title>
        <authorList>
            <person name="Xu Z."/>
            <person name="Masuda Y."/>
            <person name="Itoh H."/>
            <person name="Senoo K."/>
        </authorList>
    </citation>
    <scope>NUCLEOTIDE SEQUENCE [LARGE SCALE GENOMIC DNA]</scope>
    <source>
        <strain evidence="4 5">JCM 17780</strain>
    </source>
</reference>
<dbReference type="PROSITE" id="PS50943">
    <property type="entry name" value="HTH_CROC1"/>
    <property type="match status" value="1"/>
</dbReference>
<dbReference type="PANTHER" id="PTHR46558:SF11">
    <property type="entry name" value="HTH-TYPE TRANSCRIPTIONAL REGULATOR XRE"/>
    <property type="match status" value="1"/>
</dbReference>
<protein>
    <submittedName>
        <fullName evidence="4">Helix-turn-helix domain-containing protein</fullName>
    </submittedName>
</protein>
<gene>
    <name evidence="4" type="ORF">KI810_00935</name>
</gene>
<comment type="caution">
    <text evidence="4">The sequence shown here is derived from an EMBL/GenBank/DDBJ whole genome shotgun (WGS) entry which is preliminary data.</text>
</comment>
<dbReference type="EMBL" id="JAHCVK010000001">
    <property type="protein sequence ID" value="MBT0651606.1"/>
    <property type="molecule type" value="Genomic_DNA"/>
</dbReference>
<sequence>MLTMDENTDKPEKNVFQAVAVDGSSVRNIRETKKLTQLYVANVVGVTTDTISRWENNRYPTIKRDNAEKLAAALEVSLDEILRREEEPPPAEEPLPPPSIRRHHWLLLILLGVTVLVATLLLSRPIATAPSAVRWLPTFGAPGEIIPVQVKVMHRDPGTGGIIVRVQLPAGWQLVNASPRPATGQPSGGEVKWLLPGGSDTSTISCTVRIPRDAPLDSAASFAGKVVLQSGDSTRTENIGGTGKVTVNGRHWADSNGDGRIDDNEIMPAYYLTEEMKGLGLDWQTIEAIWSGKGYTWDKTRREFVVIP</sequence>
<dbReference type="InterPro" id="IPR010982">
    <property type="entry name" value="Lambda_DNA-bd_dom_sf"/>
</dbReference>
<keyword evidence="2" id="KW-0472">Membrane</keyword>
<dbReference type="SMART" id="SM00530">
    <property type="entry name" value="HTH_XRE"/>
    <property type="match status" value="1"/>
</dbReference>
<dbReference type="PROSITE" id="PS00018">
    <property type="entry name" value="EF_HAND_1"/>
    <property type="match status" value="1"/>
</dbReference>
<dbReference type="SUPFAM" id="SSF47413">
    <property type="entry name" value="lambda repressor-like DNA-binding domains"/>
    <property type="match status" value="1"/>
</dbReference>